<reference evidence="4 5" key="1">
    <citation type="journal article" date="2015" name="Genome Biol. Evol.">
        <title>The genome of winter moth (Operophtera brumata) provides a genomic perspective on sexual dimorphism and phenology.</title>
        <authorList>
            <person name="Derks M.F."/>
            <person name="Smit S."/>
            <person name="Salis L."/>
            <person name="Schijlen E."/>
            <person name="Bossers A."/>
            <person name="Mateman C."/>
            <person name="Pijl A.S."/>
            <person name="de Ridder D."/>
            <person name="Groenen M.A."/>
            <person name="Visser M.E."/>
            <person name="Megens H.J."/>
        </authorList>
    </citation>
    <scope>NUCLEOTIDE SEQUENCE [LARGE SCALE GENOMIC DNA]</scope>
    <source>
        <strain evidence="4">WM2013NL</strain>
        <tissue evidence="4">Head and thorax</tissue>
    </source>
</reference>
<comment type="caution">
    <text evidence="4">The sequence shown here is derived from an EMBL/GenBank/DDBJ whole genome shotgun (WGS) entry which is preliminary data.</text>
</comment>
<proteinExistence type="predicted"/>
<organism evidence="4 5">
    <name type="scientific">Operophtera brumata</name>
    <name type="common">Winter moth</name>
    <name type="synonym">Phalaena brumata</name>
    <dbReference type="NCBI Taxonomy" id="104452"/>
    <lineage>
        <taxon>Eukaryota</taxon>
        <taxon>Metazoa</taxon>
        <taxon>Ecdysozoa</taxon>
        <taxon>Arthropoda</taxon>
        <taxon>Hexapoda</taxon>
        <taxon>Insecta</taxon>
        <taxon>Pterygota</taxon>
        <taxon>Neoptera</taxon>
        <taxon>Endopterygota</taxon>
        <taxon>Lepidoptera</taxon>
        <taxon>Glossata</taxon>
        <taxon>Ditrysia</taxon>
        <taxon>Geometroidea</taxon>
        <taxon>Geometridae</taxon>
        <taxon>Larentiinae</taxon>
        <taxon>Operophtera</taxon>
    </lineage>
</organism>
<sequence>MSRQNIERLTTLARRCLENNFVPLHLGFDHITRQEVIERSLVVPDALFSNEGWSRRTKCYCKSSNFSFRKDTYSLHKYRILLKLFLFVTCDGHVVDVYGPYSARKSDGAILNGLLKGPGSDLHWFFESNDIFILDRGFRDSIPLLESHGVMPESKTRGATQLTAMQANKSRMCTICRWPVEIVNGRLKRDFKIVY</sequence>
<dbReference type="Proteomes" id="UP000037510">
    <property type="component" value="Unassembled WGS sequence"/>
</dbReference>
<name>A0A0L7K3H3_OPEBR</name>
<evidence type="ECO:0000256" key="2">
    <source>
        <dbReference type="ARBA" id="ARBA00022723"/>
    </source>
</evidence>
<dbReference type="EMBL" id="JTDY01013024">
    <property type="protein sequence ID" value="KOB52203.1"/>
    <property type="molecule type" value="Genomic_DNA"/>
</dbReference>
<evidence type="ECO:0000256" key="1">
    <source>
        <dbReference type="ARBA" id="ARBA00001968"/>
    </source>
</evidence>
<keyword evidence="5" id="KW-1185">Reference proteome</keyword>
<dbReference type="GO" id="GO:0046872">
    <property type="term" value="F:metal ion binding"/>
    <property type="evidence" value="ECO:0007669"/>
    <property type="project" value="UniProtKB-KW"/>
</dbReference>
<dbReference type="AlphaFoldDB" id="A0A0L7K3H3"/>
<accession>A0A0L7K3H3</accession>
<evidence type="ECO:0000313" key="4">
    <source>
        <dbReference type="EMBL" id="KOB52203.1"/>
    </source>
</evidence>
<dbReference type="Pfam" id="PF13359">
    <property type="entry name" value="DDE_Tnp_4"/>
    <property type="match status" value="1"/>
</dbReference>
<gene>
    <name evidence="4" type="ORF">OBRU01_26335</name>
</gene>
<protein>
    <submittedName>
        <fullName evidence="4">Vacuolar protein sorting-associated protein 13C</fullName>
    </submittedName>
</protein>
<evidence type="ECO:0000259" key="3">
    <source>
        <dbReference type="Pfam" id="PF13359"/>
    </source>
</evidence>
<keyword evidence="2" id="KW-0479">Metal-binding</keyword>
<comment type="cofactor">
    <cofactor evidence="1">
        <name>a divalent metal cation</name>
        <dbReference type="ChEBI" id="CHEBI:60240"/>
    </cofactor>
</comment>
<feature type="domain" description="DDE Tnp4" evidence="3">
    <location>
        <begin position="63"/>
        <end position="194"/>
    </location>
</feature>
<dbReference type="InterPro" id="IPR027806">
    <property type="entry name" value="HARBI1_dom"/>
</dbReference>
<evidence type="ECO:0000313" key="5">
    <source>
        <dbReference type="Proteomes" id="UP000037510"/>
    </source>
</evidence>